<dbReference type="Proteomes" id="UP001642483">
    <property type="component" value="Unassembled WGS sequence"/>
</dbReference>
<keyword evidence="3" id="KW-1185">Reference proteome</keyword>
<accession>A0ABP0FAF3</accession>
<name>A0ABP0FAF3_CLALP</name>
<reference evidence="2 3" key="1">
    <citation type="submission" date="2024-02" db="EMBL/GenBank/DDBJ databases">
        <authorList>
            <person name="Daric V."/>
            <person name="Darras S."/>
        </authorList>
    </citation>
    <scope>NUCLEOTIDE SEQUENCE [LARGE SCALE GENOMIC DNA]</scope>
</reference>
<protein>
    <recommendedName>
        <fullName evidence="4">Ig-like domain-containing protein</fullName>
    </recommendedName>
</protein>
<sequence length="224" mass="24235">MAVDTSSIYSDRADVSMSPIPASPPSFTTQLTIVQVEENERLVDLGSGGPSGFRQHLELAIKNCSSALPYNVVANATSRIFNSIGRFSCSNGGELFYSNGTVKASSDTTCLVSAKWSGQDNLQCWTAPEVNLASSSLEGNKLTVIEGDYLNLTCNYMDVVPSGNTSRFFVGNVSYTKSQGEYFTLTPTRNHSGKIVSCQAVTPYTEVYASRGRTPNYKLEVLCK</sequence>
<gene>
    <name evidence="2" type="ORF">CVLEPA_LOCUS6125</name>
</gene>
<feature type="region of interest" description="Disordered" evidence="1">
    <location>
        <begin position="1"/>
        <end position="23"/>
    </location>
</feature>
<evidence type="ECO:0008006" key="4">
    <source>
        <dbReference type="Google" id="ProtNLM"/>
    </source>
</evidence>
<comment type="caution">
    <text evidence="2">The sequence shown here is derived from an EMBL/GenBank/DDBJ whole genome shotgun (WGS) entry which is preliminary data.</text>
</comment>
<dbReference type="EMBL" id="CAWYQH010000035">
    <property type="protein sequence ID" value="CAK8676675.1"/>
    <property type="molecule type" value="Genomic_DNA"/>
</dbReference>
<proteinExistence type="predicted"/>
<organism evidence="2 3">
    <name type="scientific">Clavelina lepadiformis</name>
    <name type="common">Light-bulb sea squirt</name>
    <name type="synonym">Ascidia lepadiformis</name>
    <dbReference type="NCBI Taxonomy" id="159417"/>
    <lineage>
        <taxon>Eukaryota</taxon>
        <taxon>Metazoa</taxon>
        <taxon>Chordata</taxon>
        <taxon>Tunicata</taxon>
        <taxon>Ascidiacea</taxon>
        <taxon>Aplousobranchia</taxon>
        <taxon>Clavelinidae</taxon>
        <taxon>Clavelina</taxon>
    </lineage>
</organism>
<evidence type="ECO:0000256" key="1">
    <source>
        <dbReference type="SAM" id="MobiDB-lite"/>
    </source>
</evidence>
<evidence type="ECO:0000313" key="3">
    <source>
        <dbReference type="Proteomes" id="UP001642483"/>
    </source>
</evidence>
<evidence type="ECO:0000313" key="2">
    <source>
        <dbReference type="EMBL" id="CAK8676675.1"/>
    </source>
</evidence>